<accession>A0AAF0Z1Z7</accession>
<evidence type="ECO:0000313" key="1">
    <source>
        <dbReference type="EMBL" id="WPF80769.1"/>
    </source>
</evidence>
<keyword evidence="2" id="KW-1185">Reference proteome</keyword>
<sequence>MLQGETTKTPLTAVLGPAHGRYFAEGYREVRYEVGTVREDPIDDCRAHAVVAALYPQDWSRGRDGSARTPHLSSVDAIALPLIVLERLADPARLSSYWVERVELRAPTGPRTDLASIPLVLDVEGVIGETDLSLTADTGGMRTRLALRRSAARGPEGGDDGTPSVYSEGFRHVGAETSLTPRTVDEGVGALHDFYPRPGAQMPVLSGVEAAFSPAVSAIDLLVTMGQMTQATIYQSMPVEHRRGELWMRSMTIDISKTPRPLPSRVSSSTRVTRHRVLDRDGRRIHDISAESQIEALVHARASLAYVEPTPAPSKGSPGA</sequence>
<name>A0AAF0Z1Z7_9MICO</name>
<reference evidence="2" key="1">
    <citation type="submission" date="2023-11" db="EMBL/GenBank/DDBJ databases">
        <authorList>
            <person name="Helweg L.P."/>
            <person name="Kiel A."/>
            <person name="Hitz F."/>
            <person name="Ruckert-Reed C."/>
            <person name="Busche T."/>
            <person name="Kaltschmidt B."/>
            <person name="Kaltschmidt C."/>
        </authorList>
    </citation>
    <scope>NUCLEOTIDE SEQUENCE [LARGE SCALE GENOMIC DNA]</scope>
    <source>
        <strain evidence="2">4.1</strain>
    </source>
</reference>
<dbReference type="InterPro" id="IPR008799">
    <property type="entry name" value="Pseudomon_AvrD"/>
</dbReference>
<dbReference type="Proteomes" id="UP001304340">
    <property type="component" value="Chromosome"/>
</dbReference>
<gene>
    <name evidence="1" type="ORF">SANBI_001998</name>
</gene>
<dbReference type="KEGG" id="sbil:SANBI_001998"/>
<dbReference type="RefSeq" id="WP_319154614.1">
    <property type="nucleotide sequence ID" value="NZ_CP138359.1"/>
</dbReference>
<dbReference type="AlphaFoldDB" id="A0AAF0Z1Z7"/>
<organism evidence="1 2">
    <name type="scientific">Sanguibacter biliveldensis</name>
    <dbReference type="NCBI Taxonomy" id="3030830"/>
    <lineage>
        <taxon>Bacteria</taxon>
        <taxon>Bacillati</taxon>
        <taxon>Actinomycetota</taxon>
        <taxon>Actinomycetes</taxon>
        <taxon>Micrococcales</taxon>
        <taxon>Sanguibacteraceae</taxon>
        <taxon>Sanguibacter</taxon>
    </lineage>
</organism>
<dbReference type="EMBL" id="CP138359">
    <property type="protein sequence ID" value="WPF80769.1"/>
    <property type="molecule type" value="Genomic_DNA"/>
</dbReference>
<protein>
    <submittedName>
        <fullName evidence="1">AvrD family protein</fullName>
    </submittedName>
</protein>
<proteinExistence type="predicted"/>
<evidence type="ECO:0000313" key="2">
    <source>
        <dbReference type="Proteomes" id="UP001304340"/>
    </source>
</evidence>
<dbReference type="Pfam" id="PF05655">
    <property type="entry name" value="AvrD"/>
    <property type="match status" value="1"/>
</dbReference>